<gene>
    <name evidence="1" type="ORF">Slati_4454900</name>
</gene>
<proteinExistence type="predicted"/>
<protein>
    <submittedName>
        <fullName evidence="1">Uncharacterized protein</fullName>
    </submittedName>
</protein>
<name>A0AAW2SRL2_9LAMI</name>
<evidence type="ECO:0000313" key="1">
    <source>
        <dbReference type="EMBL" id="KAL0394887.1"/>
    </source>
</evidence>
<accession>A0AAW2SRL2</accession>
<comment type="caution">
    <text evidence="1">The sequence shown here is derived from an EMBL/GenBank/DDBJ whole genome shotgun (WGS) entry which is preliminary data.</text>
</comment>
<sequence length="78" mass="9244">MQMNMEDKKDTEGIIKEHINLGLIEPGVSTYSSPDFLVRNHGEIKRGKSRLRWRVNRRNLLHSPHHRDNISGMCYQWD</sequence>
<reference evidence="1" key="2">
    <citation type="journal article" date="2024" name="Plant">
        <title>Genomic evolution and insights into agronomic trait innovations of Sesamum species.</title>
        <authorList>
            <person name="Miao H."/>
            <person name="Wang L."/>
            <person name="Qu L."/>
            <person name="Liu H."/>
            <person name="Sun Y."/>
            <person name="Le M."/>
            <person name="Wang Q."/>
            <person name="Wei S."/>
            <person name="Zheng Y."/>
            <person name="Lin W."/>
            <person name="Duan Y."/>
            <person name="Cao H."/>
            <person name="Xiong S."/>
            <person name="Wang X."/>
            <person name="Wei L."/>
            <person name="Li C."/>
            <person name="Ma Q."/>
            <person name="Ju M."/>
            <person name="Zhao R."/>
            <person name="Li G."/>
            <person name="Mu C."/>
            <person name="Tian Q."/>
            <person name="Mei H."/>
            <person name="Zhang T."/>
            <person name="Gao T."/>
            <person name="Zhang H."/>
        </authorList>
    </citation>
    <scope>NUCLEOTIDE SEQUENCE</scope>
    <source>
        <strain evidence="1">KEN1</strain>
    </source>
</reference>
<dbReference type="AlphaFoldDB" id="A0AAW2SRL2"/>
<organism evidence="1">
    <name type="scientific">Sesamum latifolium</name>
    <dbReference type="NCBI Taxonomy" id="2727402"/>
    <lineage>
        <taxon>Eukaryota</taxon>
        <taxon>Viridiplantae</taxon>
        <taxon>Streptophyta</taxon>
        <taxon>Embryophyta</taxon>
        <taxon>Tracheophyta</taxon>
        <taxon>Spermatophyta</taxon>
        <taxon>Magnoliopsida</taxon>
        <taxon>eudicotyledons</taxon>
        <taxon>Gunneridae</taxon>
        <taxon>Pentapetalae</taxon>
        <taxon>asterids</taxon>
        <taxon>lamiids</taxon>
        <taxon>Lamiales</taxon>
        <taxon>Pedaliaceae</taxon>
        <taxon>Sesamum</taxon>
    </lineage>
</organism>
<dbReference type="EMBL" id="JACGWN010000016">
    <property type="protein sequence ID" value="KAL0394887.1"/>
    <property type="molecule type" value="Genomic_DNA"/>
</dbReference>
<reference evidence="1" key="1">
    <citation type="submission" date="2020-06" db="EMBL/GenBank/DDBJ databases">
        <authorList>
            <person name="Li T."/>
            <person name="Hu X."/>
            <person name="Zhang T."/>
            <person name="Song X."/>
            <person name="Zhang H."/>
            <person name="Dai N."/>
            <person name="Sheng W."/>
            <person name="Hou X."/>
            <person name="Wei L."/>
        </authorList>
    </citation>
    <scope>NUCLEOTIDE SEQUENCE</scope>
    <source>
        <strain evidence="1">KEN1</strain>
        <tissue evidence="1">Leaf</tissue>
    </source>
</reference>